<evidence type="ECO:0000256" key="4">
    <source>
        <dbReference type="ARBA" id="ARBA00017099"/>
    </source>
</evidence>
<reference evidence="8 9" key="1">
    <citation type="journal article" date="2017" name="Environ. Microbiol.">
        <title>Genomic and physiological analyses of 'Reinekea forsetii' reveal a versatile opportunistic lifestyle during spring algae blooms.</title>
        <authorList>
            <person name="Avci B."/>
            <person name="Hahnke R.L."/>
            <person name="Chafee M."/>
            <person name="Fischer T."/>
            <person name="Gruber-Vodicka H."/>
            <person name="Tegetmeyer H.E."/>
            <person name="Harder J."/>
            <person name="Fuchs B.M."/>
            <person name="Amann R.I."/>
            <person name="Teeling H."/>
        </authorList>
    </citation>
    <scope>NUCLEOTIDE SEQUENCE [LARGE SCALE GENOMIC DNA]</scope>
    <source>
        <strain evidence="8 9">Hel1_31_D35</strain>
    </source>
</reference>
<dbReference type="GO" id="GO:0005829">
    <property type="term" value="C:cytosol"/>
    <property type="evidence" value="ECO:0007669"/>
    <property type="project" value="TreeGrafter"/>
</dbReference>
<evidence type="ECO:0000313" key="8">
    <source>
        <dbReference type="EMBL" id="ATX75946.1"/>
    </source>
</evidence>
<dbReference type="GO" id="GO:0009243">
    <property type="term" value="P:O antigen biosynthetic process"/>
    <property type="evidence" value="ECO:0007669"/>
    <property type="project" value="UniProtKB-UniPathway"/>
</dbReference>
<gene>
    <name evidence="8" type="ORF">REIFOR_00778</name>
</gene>
<evidence type="ECO:0000313" key="9">
    <source>
        <dbReference type="Proteomes" id="UP000229757"/>
    </source>
</evidence>
<dbReference type="NCBIfam" id="TIGR01214">
    <property type="entry name" value="rmlD"/>
    <property type="match status" value="1"/>
</dbReference>
<dbReference type="GO" id="GO:0008831">
    <property type="term" value="F:dTDP-4-dehydrorhamnose reductase activity"/>
    <property type="evidence" value="ECO:0007669"/>
    <property type="project" value="UniProtKB-EC"/>
</dbReference>
<organism evidence="8 9">
    <name type="scientific">Reinekea forsetii</name>
    <dbReference type="NCBI Taxonomy" id="1336806"/>
    <lineage>
        <taxon>Bacteria</taxon>
        <taxon>Pseudomonadati</taxon>
        <taxon>Pseudomonadota</taxon>
        <taxon>Gammaproteobacteria</taxon>
        <taxon>Oceanospirillales</taxon>
        <taxon>Saccharospirillaceae</taxon>
        <taxon>Reinekea</taxon>
    </lineage>
</organism>
<evidence type="ECO:0000259" key="7">
    <source>
        <dbReference type="Pfam" id="PF04321"/>
    </source>
</evidence>
<comment type="similarity">
    <text evidence="2 6">Belongs to the dTDP-4-dehydrorhamnose reductase family.</text>
</comment>
<dbReference type="GO" id="GO:0019305">
    <property type="term" value="P:dTDP-rhamnose biosynthetic process"/>
    <property type="evidence" value="ECO:0007669"/>
    <property type="project" value="UniProtKB-UniPathway"/>
</dbReference>
<proteinExistence type="inferred from homology"/>
<dbReference type="Gene3D" id="3.90.25.10">
    <property type="entry name" value="UDP-galactose 4-epimerase, domain 1"/>
    <property type="match status" value="1"/>
</dbReference>
<dbReference type="SUPFAM" id="SSF51735">
    <property type="entry name" value="NAD(P)-binding Rossmann-fold domains"/>
    <property type="match status" value="1"/>
</dbReference>
<evidence type="ECO:0000256" key="1">
    <source>
        <dbReference type="ARBA" id="ARBA00004781"/>
    </source>
</evidence>
<evidence type="ECO:0000256" key="5">
    <source>
        <dbReference type="ARBA" id="ARBA00048200"/>
    </source>
</evidence>
<dbReference type="PANTHER" id="PTHR10491:SF4">
    <property type="entry name" value="METHIONINE ADENOSYLTRANSFERASE 2 SUBUNIT BETA"/>
    <property type="match status" value="1"/>
</dbReference>
<comment type="catalytic activity">
    <reaction evidence="5 6">
        <text>dTDP-beta-L-rhamnose + NADP(+) = dTDP-4-dehydro-beta-L-rhamnose + NADPH + H(+)</text>
        <dbReference type="Rhea" id="RHEA:21796"/>
        <dbReference type="ChEBI" id="CHEBI:15378"/>
        <dbReference type="ChEBI" id="CHEBI:57510"/>
        <dbReference type="ChEBI" id="CHEBI:57783"/>
        <dbReference type="ChEBI" id="CHEBI:58349"/>
        <dbReference type="ChEBI" id="CHEBI:62830"/>
        <dbReference type="EC" id="1.1.1.133"/>
    </reaction>
</comment>
<dbReference type="UniPathway" id="UPA00281"/>
<dbReference type="PANTHER" id="PTHR10491">
    <property type="entry name" value="DTDP-4-DEHYDRORHAMNOSE REDUCTASE"/>
    <property type="match status" value="1"/>
</dbReference>
<dbReference type="Gene3D" id="3.40.50.720">
    <property type="entry name" value="NAD(P)-binding Rossmann-like Domain"/>
    <property type="match status" value="1"/>
</dbReference>
<keyword evidence="6" id="KW-0521">NADP</keyword>
<dbReference type="UniPathway" id="UPA00124"/>
<name>A0A2K8KSR4_9GAMM</name>
<dbReference type="RefSeq" id="WP_100256322.1">
    <property type="nucleotide sequence ID" value="NZ_CP011797.1"/>
</dbReference>
<evidence type="ECO:0000256" key="6">
    <source>
        <dbReference type="RuleBase" id="RU364082"/>
    </source>
</evidence>
<dbReference type="InterPro" id="IPR036291">
    <property type="entry name" value="NAD(P)-bd_dom_sf"/>
</dbReference>
<sequence length="300" mass="32497">MKILLLGAAGQLGRCVQDALRDGPDQLVPLTRHDLDLTDLDQLRAAFDQHRPDMVINAAAYNAVDLAETEAEPAHRVNAQGPGRLAELCLHTDTDLIHFSTDYVFDGQPLTGPAPYKEQAAPHPLSVYGASKLAGEQVVLASACRVTMIRTSWLFSEYGTNFVKTMLRLANAAEPIQVVTDQRGCPTYAGDLAQVVKRLVAWDPSVAGPRPTGLFHYAGNSVLSWYDFAQAIVASAIAHGLLRQRPTLVPIKAAEFQSPALRPAYSALDSSLLTQQLGVPASDWQRALLLVLARLKADGR</sequence>
<dbReference type="CDD" id="cd05254">
    <property type="entry name" value="dTDP_HR_like_SDR_e"/>
    <property type="match status" value="1"/>
</dbReference>
<comment type="cofactor">
    <cofactor evidence="6">
        <name>Mg(2+)</name>
        <dbReference type="ChEBI" id="CHEBI:18420"/>
    </cofactor>
    <text evidence="6">Binds 1 Mg(2+) ion per monomer.</text>
</comment>
<comment type="pathway">
    <text evidence="1 6">Carbohydrate biosynthesis; dTDP-L-rhamnose biosynthesis.</text>
</comment>
<dbReference type="EMBL" id="CP011797">
    <property type="protein sequence ID" value="ATX75946.1"/>
    <property type="molecule type" value="Genomic_DNA"/>
</dbReference>
<dbReference type="AlphaFoldDB" id="A0A2K8KSR4"/>
<accession>A0A2K8KSR4</accession>
<evidence type="ECO:0000256" key="2">
    <source>
        <dbReference type="ARBA" id="ARBA00010944"/>
    </source>
</evidence>
<keyword evidence="6 8" id="KW-0560">Oxidoreductase</keyword>
<dbReference type="InterPro" id="IPR029903">
    <property type="entry name" value="RmlD-like-bd"/>
</dbReference>
<protein>
    <recommendedName>
        <fullName evidence="4 6">dTDP-4-dehydrorhamnose reductase</fullName>
        <ecNumber evidence="3 6">1.1.1.133</ecNumber>
    </recommendedName>
</protein>
<feature type="domain" description="RmlD-like substrate binding" evidence="7">
    <location>
        <begin position="1"/>
        <end position="295"/>
    </location>
</feature>
<evidence type="ECO:0000256" key="3">
    <source>
        <dbReference type="ARBA" id="ARBA00012929"/>
    </source>
</evidence>
<dbReference type="KEGG" id="rfo:REIFOR_00778"/>
<dbReference type="InterPro" id="IPR005913">
    <property type="entry name" value="dTDP_dehydrorham_reduct"/>
</dbReference>
<dbReference type="OrthoDB" id="9803892at2"/>
<dbReference type="Proteomes" id="UP000229757">
    <property type="component" value="Chromosome"/>
</dbReference>
<keyword evidence="9" id="KW-1185">Reference proteome</keyword>
<dbReference type="EC" id="1.1.1.133" evidence="3 6"/>
<comment type="function">
    <text evidence="6">Catalyzes the reduction of dTDP-6-deoxy-L-lyxo-4-hexulose to yield dTDP-L-rhamnose.</text>
</comment>
<dbReference type="Pfam" id="PF04321">
    <property type="entry name" value="RmlD_sub_bind"/>
    <property type="match status" value="1"/>
</dbReference>